<keyword evidence="7 15" id="KW-0418">Kinase</keyword>
<keyword evidence="10" id="KW-0812">Transmembrane</keyword>
<dbReference type="GO" id="GO:0016020">
    <property type="term" value="C:membrane"/>
    <property type="evidence" value="ECO:0007669"/>
    <property type="project" value="UniProtKB-SubCell"/>
</dbReference>
<dbReference type="SUPFAM" id="SSF47384">
    <property type="entry name" value="Homodimeric domain of signal transducing histidine kinase"/>
    <property type="match status" value="1"/>
</dbReference>
<keyword evidence="4" id="KW-0597">Phosphoprotein</keyword>
<dbReference type="InterPro" id="IPR004358">
    <property type="entry name" value="Sig_transdc_His_kin-like_C"/>
</dbReference>
<dbReference type="Pfam" id="PF02518">
    <property type="entry name" value="HATPase_c"/>
    <property type="match status" value="1"/>
</dbReference>
<dbReference type="PANTHER" id="PTHR43065">
    <property type="entry name" value="SENSOR HISTIDINE KINASE"/>
    <property type="match status" value="1"/>
</dbReference>
<evidence type="ECO:0000256" key="1">
    <source>
        <dbReference type="ARBA" id="ARBA00000085"/>
    </source>
</evidence>
<proteinExistence type="predicted"/>
<dbReference type="InterPro" id="IPR000014">
    <property type="entry name" value="PAS"/>
</dbReference>
<evidence type="ECO:0000259" key="13">
    <source>
        <dbReference type="PROSITE" id="PS50113"/>
    </source>
</evidence>
<dbReference type="RefSeq" id="WP_155306780.1">
    <property type="nucleotide sequence ID" value="NZ_AP021875.1"/>
</dbReference>
<dbReference type="AlphaFoldDB" id="A0A5K7ZIL1"/>
<dbReference type="Pfam" id="PF08448">
    <property type="entry name" value="PAS_4"/>
    <property type="match status" value="1"/>
</dbReference>
<name>A0A5K7ZIL1_9BACT</name>
<dbReference type="InterPro" id="IPR005467">
    <property type="entry name" value="His_kinase_dom"/>
</dbReference>
<evidence type="ECO:0000256" key="4">
    <source>
        <dbReference type="ARBA" id="ARBA00022553"/>
    </source>
</evidence>
<dbReference type="OrthoDB" id="9805967at2"/>
<keyword evidence="10" id="KW-0472">Membrane</keyword>
<dbReference type="SUPFAM" id="SSF158472">
    <property type="entry name" value="HAMP domain-like"/>
    <property type="match status" value="1"/>
</dbReference>
<keyword evidence="9" id="KW-0902">Two-component regulatory system</keyword>
<feature type="domain" description="Histidine kinase" evidence="11">
    <location>
        <begin position="533"/>
        <end position="756"/>
    </location>
</feature>
<gene>
    <name evidence="15" type="ORF">DSCW_55310</name>
</gene>
<reference evidence="15 16" key="1">
    <citation type="submission" date="2019-11" db="EMBL/GenBank/DDBJ databases">
        <title>Comparative genomics of hydrocarbon-degrading Desulfosarcina strains.</title>
        <authorList>
            <person name="Watanabe M."/>
            <person name="Kojima H."/>
            <person name="Fukui M."/>
        </authorList>
    </citation>
    <scope>NUCLEOTIDE SEQUENCE [LARGE SCALE GENOMIC DNA]</scope>
    <source>
        <strain evidence="15 16">PP31</strain>
    </source>
</reference>
<keyword evidence="6" id="KW-0547">Nucleotide-binding</keyword>
<dbReference type="Pfam" id="PF13426">
    <property type="entry name" value="PAS_9"/>
    <property type="match status" value="1"/>
</dbReference>
<dbReference type="PRINTS" id="PR00344">
    <property type="entry name" value="BCTRLSENSOR"/>
</dbReference>
<dbReference type="Gene3D" id="6.10.340.10">
    <property type="match status" value="1"/>
</dbReference>
<dbReference type="NCBIfam" id="TIGR00229">
    <property type="entry name" value="sensory_box"/>
    <property type="match status" value="1"/>
</dbReference>
<organism evidence="15 16">
    <name type="scientific">Desulfosarcina widdelii</name>
    <dbReference type="NCBI Taxonomy" id="947919"/>
    <lineage>
        <taxon>Bacteria</taxon>
        <taxon>Pseudomonadati</taxon>
        <taxon>Thermodesulfobacteriota</taxon>
        <taxon>Desulfobacteria</taxon>
        <taxon>Desulfobacterales</taxon>
        <taxon>Desulfosarcinaceae</taxon>
        <taxon>Desulfosarcina</taxon>
    </lineage>
</organism>
<evidence type="ECO:0000313" key="15">
    <source>
        <dbReference type="EMBL" id="BBO78114.1"/>
    </source>
</evidence>
<dbReference type="SMART" id="SM00091">
    <property type="entry name" value="PAS"/>
    <property type="match status" value="1"/>
</dbReference>
<dbReference type="Gene3D" id="1.10.287.130">
    <property type="match status" value="1"/>
</dbReference>
<evidence type="ECO:0000256" key="2">
    <source>
        <dbReference type="ARBA" id="ARBA00004370"/>
    </source>
</evidence>
<dbReference type="InterPro" id="IPR035965">
    <property type="entry name" value="PAS-like_dom_sf"/>
</dbReference>
<evidence type="ECO:0000259" key="12">
    <source>
        <dbReference type="PROSITE" id="PS50112"/>
    </source>
</evidence>
<dbReference type="EMBL" id="AP021875">
    <property type="protein sequence ID" value="BBO78114.1"/>
    <property type="molecule type" value="Genomic_DNA"/>
</dbReference>
<dbReference type="SUPFAM" id="SSF55785">
    <property type="entry name" value="PYP-like sensor domain (PAS domain)"/>
    <property type="match status" value="2"/>
</dbReference>
<dbReference type="InterPro" id="IPR013656">
    <property type="entry name" value="PAS_4"/>
</dbReference>
<dbReference type="PANTHER" id="PTHR43065:SF46">
    <property type="entry name" value="C4-DICARBOXYLATE TRANSPORT SENSOR PROTEIN DCTB"/>
    <property type="match status" value="1"/>
</dbReference>
<keyword evidence="5" id="KW-0808">Transferase</keyword>
<dbReference type="Gene3D" id="3.30.565.10">
    <property type="entry name" value="Histidine kinase-like ATPase, C-terminal domain"/>
    <property type="match status" value="1"/>
</dbReference>
<dbReference type="InterPro" id="IPR000700">
    <property type="entry name" value="PAS-assoc_C"/>
</dbReference>
<evidence type="ECO:0000256" key="5">
    <source>
        <dbReference type="ARBA" id="ARBA00022679"/>
    </source>
</evidence>
<evidence type="ECO:0000256" key="10">
    <source>
        <dbReference type="SAM" id="Phobius"/>
    </source>
</evidence>
<evidence type="ECO:0000256" key="7">
    <source>
        <dbReference type="ARBA" id="ARBA00022777"/>
    </source>
</evidence>
<dbReference type="PROSITE" id="PS50109">
    <property type="entry name" value="HIS_KIN"/>
    <property type="match status" value="1"/>
</dbReference>
<dbReference type="SMART" id="SM00304">
    <property type="entry name" value="HAMP"/>
    <property type="match status" value="1"/>
</dbReference>
<dbReference type="PROSITE" id="PS50112">
    <property type="entry name" value="PAS"/>
    <property type="match status" value="1"/>
</dbReference>
<dbReference type="Proteomes" id="UP000427769">
    <property type="component" value="Chromosome"/>
</dbReference>
<feature type="domain" description="PAS" evidence="12">
    <location>
        <begin position="401"/>
        <end position="450"/>
    </location>
</feature>
<keyword evidence="16" id="KW-1185">Reference proteome</keyword>
<feature type="transmembrane region" description="Helical" evidence="10">
    <location>
        <begin position="12"/>
        <end position="34"/>
    </location>
</feature>
<evidence type="ECO:0000259" key="14">
    <source>
        <dbReference type="PROSITE" id="PS50885"/>
    </source>
</evidence>
<dbReference type="CDD" id="cd06225">
    <property type="entry name" value="HAMP"/>
    <property type="match status" value="1"/>
</dbReference>
<dbReference type="Pfam" id="PF00512">
    <property type="entry name" value="HisKA"/>
    <property type="match status" value="1"/>
</dbReference>
<dbReference type="KEGG" id="dwd:DSCW_55310"/>
<evidence type="ECO:0000313" key="16">
    <source>
        <dbReference type="Proteomes" id="UP000427769"/>
    </source>
</evidence>
<dbReference type="InterPro" id="IPR003594">
    <property type="entry name" value="HATPase_dom"/>
</dbReference>
<comment type="catalytic activity">
    <reaction evidence="1">
        <text>ATP + protein L-histidine = ADP + protein N-phospho-L-histidine.</text>
        <dbReference type="EC" id="2.7.13.3"/>
    </reaction>
</comment>
<dbReference type="PROSITE" id="PS50113">
    <property type="entry name" value="PAC"/>
    <property type="match status" value="1"/>
</dbReference>
<comment type="subcellular location">
    <subcellularLocation>
        <location evidence="2">Membrane</location>
    </subcellularLocation>
</comment>
<dbReference type="InterPro" id="IPR036890">
    <property type="entry name" value="HATPase_C_sf"/>
</dbReference>
<dbReference type="CDD" id="cd00082">
    <property type="entry name" value="HisKA"/>
    <property type="match status" value="1"/>
</dbReference>
<dbReference type="Gene3D" id="3.30.450.20">
    <property type="entry name" value="PAS domain"/>
    <property type="match status" value="2"/>
</dbReference>
<keyword evidence="10" id="KW-1133">Transmembrane helix</keyword>
<evidence type="ECO:0000256" key="8">
    <source>
        <dbReference type="ARBA" id="ARBA00022840"/>
    </source>
</evidence>
<evidence type="ECO:0000256" key="6">
    <source>
        <dbReference type="ARBA" id="ARBA00022741"/>
    </source>
</evidence>
<protein>
    <recommendedName>
        <fullName evidence="3">histidine kinase</fullName>
        <ecNumber evidence="3">2.7.13.3</ecNumber>
    </recommendedName>
</protein>
<dbReference type="GO" id="GO:0000155">
    <property type="term" value="F:phosphorelay sensor kinase activity"/>
    <property type="evidence" value="ECO:0007669"/>
    <property type="project" value="InterPro"/>
</dbReference>
<dbReference type="EC" id="2.7.13.3" evidence="3"/>
<dbReference type="InterPro" id="IPR003660">
    <property type="entry name" value="HAMP_dom"/>
</dbReference>
<feature type="domain" description="PAC" evidence="13">
    <location>
        <begin position="348"/>
        <end position="400"/>
    </location>
</feature>
<evidence type="ECO:0000259" key="11">
    <source>
        <dbReference type="PROSITE" id="PS50109"/>
    </source>
</evidence>
<dbReference type="InterPro" id="IPR003661">
    <property type="entry name" value="HisK_dim/P_dom"/>
</dbReference>
<dbReference type="PROSITE" id="PS50885">
    <property type="entry name" value="HAMP"/>
    <property type="match status" value="1"/>
</dbReference>
<evidence type="ECO:0000256" key="9">
    <source>
        <dbReference type="ARBA" id="ARBA00023012"/>
    </source>
</evidence>
<dbReference type="InterPro" id="IPR036097">
    <property type="entry name" value="HisK_dim/P_sf"/>
</dbReference>
<keyword evidence="8" id="KW-0067">ATP-binding</keyword>
<dbReference type="Pfam" id="PF00672">
    <property type="entry name" value="HAMP"/>
    <property type="match status" value="1"/>
</dbReference>
<accession>A0A5K7ZIL1</accession>
<dbReference type="SUPFAM" id="SSF55874">
    <property type="entry name" value="ATPase domain of HSP90 chaperone/DNA topoisomerase II/histidine kinase"/>
    <property type="match status" value="1"/>
</dbReference>
<feature type="domain" description="HAMP" evidence="14">
    <location>
        <begin position="221"/>
        <end position="274"/>
    </location>
</feature>
<dbReference type="Gene3D" id="3.30.450.290">
    <property type="match status" value="1"/>
</dbReference>
<dbReference type="GO" id="GO:0005524">
    <property type="term" value="F:ATP binding"/>
    <property type="evidence" value="ECO:0007669"/>
    <property type="project" value="UniProtKB-KW"/>
</dbReference>
<feature type="transmembrane region" description="Helical" evidence="10">
    <location>
        <begin position="201"/>
        <end position="223"/>
    </location>
</feature>
<dbReference type="SMART" id="SM00387">
    <property type="entry name" value="HATPase_c"/>
    <property type="match status" value="1"/>
</dbReference>
<sequence>MVNPASWFRKSLAARLILAVGFTLLVSISAWAYFNIRYQKQRMMDTTMAATDRLVDTIRLGTNYAMLLNSRDEIHQIVRNVARQESIENVRIYNKSGEIKFSNFPEEVDQRTNIKDEACYICHRTEPPADSLDLRERIRIIDNGDGDRRLGIITPIYNEPSCAMGDCHVHPGDKKVLGALDLVVTLAQADHEILLFERGTVGLAVFLFLVTSTIIFLVVLRFVNHPIKRLIADTHAIARGDYDTRVKFQRQEDELGQLAAAVHRMGMRIGEHQAALEDKRDEYQRLFNMVPCLITVNDANYRLIAFNREFERTFAPEPGDYCYRAYKGRTERCRVCPVELTFQDGLPHESEEHGVNKDGSPAYWLVKTSPVKDAEGNVVAAYEVSLDITERRKLEEQLRQSEQNYHAIFHNIPNPVFVLEPESLEVLTCNQSVQTVYGYARHELIGHSFMKLFGHDGINGDPDVLRASSLMNHVRQYTKEGIPLYARIRLAESVYTGDRVMLAITSDVTKQLEAEKQLIQASKMATLGEMATGVAHELNQPLAVIKSASNFFVRKIDNQEAISEDVLHTMSLEIDRHVDRATKIINHMREFGRKSDLVLIPVRIDDVMKKAFEMFSQQLKVRGIHVQWELAEELPDISGDPDRLEQVFINLLINARDAIEERVQRDGRDIEKRITMRSSTRDGEVTVEVCDTGAGIPEKMRDKLFEPFFTTKDVGKGTGLGLSISYGIVKDCGGNIVARSNEEGGACFAIRFPALEVG</sequence>
<dbReference type="SMART" id="SM00388">
    <property type="entry name" value="HisKA"/>
    <property type="match status" value="1"/>
</dbReference>
<evidence type="ECO:0000256" key="3">
    <source>
        <dbReference type="ARBA" id="ARBA00012438"/>
    </source>
</evidence>